<dbReference type="SUPFAM" id="SSF81342">
    <property type="entry name" value="Transmembrane di-heme cytochromes"/>
    <property type="match status" value="1"/>
</dbReference>
<keyword evidence="9" id="KW-1185">Reference proteome</keyword>
<dbReference type="InterPro" id="IPR051542">
    <property type="entry name" value="Hydrogenase_cytochrome"/>
</dbReference>
<keyword evidence="2" id="KW-1003">Cell membrane</keyword>
<keyword evidence="3 6" id="KW-0812">Transmembrane</keyword>
<proteinExistence type="predicted"/>
<dbReference type="Gene3D" id="1.20.950.20">
    <property type="entry name" value="Transmembrane di-heme cytochromes, Chain C"/>
    <property type="match status" value="2"/>
</dbReference>
<protein>
    <recommendedName>
        <fullName evidence="7">Cytochrome b561 bacterial/Ni-hydrogenase domain-containing protein</fullName>
    </recommendedName>
</protein>
<organism evidence="8 9">
    <name type="scientific">Cloacibacterium rupense</name>
    <dbReference type="NCBI Taxonomy" id="517423"/>
    <lineage>
        <taxon>Bacteria</taxon>
        <taxon>Pseudomonadati</taxon>
        <taxon>Bacteroidota</taxon>
        <taxon>Flavobacteriia</taxon>
        <taxon>Flavobacteriales</taxon>
        <taxon>Weeksellaceae</taxon>
    </lineage>
</organism>
<feature type="transmembrane region" description="Helical" evidence="6">
    <location>
        <begin position="154"/>
        <end position="174"/>
    </location>
</feature>
<keyword evidence="5 6" id="KW-0472">Membrane</keyword>
<evidence type="ECO:0000256" key="6">
    <source>
        <dbReference type="SAM" id="Phobius"/>
    </source>
</evidence>
<dbReference type="Pfam" id="PF01292">
    <property type="entry name" value="Ni_hydr_CYTB"/>
    <property type="match status" value="1"/>
</dbReference>
<evidence type="ECO:0000256" key="3">
    <source>
        <dbReference type="ARBA" id="ARBA00022692"/>
    </source>
</evidence>
<dbReference type="RefSeq" id="WP_188617615.1">
    <property type="nucleotide sequence ID" value="NZ_BMLV01000003.1"/>
</dbReference>
<name>A0ABQ2NLN2_9FLAO</name>
<dbReference type="PANTHER" id="PTHR30485:SF0">
    <property type="entry name" value="NI_FE-HYDROGENASE 1 B-TYPE CYTOCHROME SUBUNIT-RELATED"/>
    <property type="match status" value="1"/>
</dbReference>
<dbReference type="PANTHER" id="PTHR30485">
    <property type="entry name" value="NI/FE-HYDROGENASE 1 B-TYPE CYTOCHROME SUBUNIT"/>
    <property type="match status" value="1"/>
</dbReference>
<evidence type="ECO:0000313" key="8">
    <source>
        <dbReference type="EMBL" id="GGP04358.1"/>
    </source>
</evidence>
<evidence type="ECO:0000256" key="1">
    <source>
        <dbReference type="ARBA" id="ARBA00004651"/>
    </source>
</evidence>
<feature type="transmembrane region" description="Helical" evidence="6">
    <location>
        <begin position="12"/>
        <end position="32"/>
    </location>
</feature>
<evidence type="ECO:0000259" key="7">
    <source>
        <dbReference type="Pfam" id="PF01292"/>
    </source>
</evidence>
<evidence type="ECO:0000256" key="4">
    <source>
        <dbReference type="ARBA" id="ARBA00022989"/>
    </source>
</evidence>
<keyword evidence="4 6" id="KW-1133">Transmembrane helix</keyword>
<sequence length="188" mass="21589">MKKFTPTHRIIHWIIATSMFVLLATGFLRMYWMGRKTISAAITNELTPKGIHLQDESLRAIAKTIINPMFEWHVNFAYILVFAYLLRIIYMLAKGIKFPNPFSSNTSGKEKLQGVVYLVFYLLLLVEITTGMMLKFELAGDEILEKAEEIHKWAIYWMPTFIILHFAGITLAELTNKKGIVSKMIGGE</sequence>
<dbReference type="InterPro" id="IPR011577">
    <property type="entry name" value="Cyt_b561_bac/Ni-Hgenase"/>
</dbReference>
<dbReference type="InterPro" id="IPR016174">
    <property type="entry name" value="Di-haem_cyt_TM"/>
</dbReference>
<dbReference type="Proteomes" id="UP000620064">
    <property type="component" value="Unassembled WGS sequence"/>
</dbReference>
<evidence type="ECO:0000313" key="9">
    <source>
        <dbReference type="Proteomes" id="UP000620064"/>
    </source>
</evidence>
<dbReference type="EMBL" id="BMLV01000003">
    <property type="protein sequence ID" value="GGP04358.1"/>
    <property type="molecule type" value="Genomic_DNA"/>
</dbReference>
<comment type="caution">
    <text evidence="8">The sequence shown here is derived from an EMBL/GenBank/DDBJ whole genome shotgun (WGS) entry which is preliminary data.</text>
</comment>
<feature type="domain" description="Cytochrome b561 bacterial/Ni-hydrogenase" evidence="7">
    <location>
        <begin position="4"/>
        <end position="187"/>
    </location>
</feature>
<gene>
    <name evidence="8" type="ORF">GCM10010992_16300</name>
</gene>
<evidence type="ECO:0000256" key="5">
    <source>
        <dbReference type="ARBA" id="ARBA00023136"/>
    </source>
</evidence>
<feature type="transmembrane region" description="Helical" evidence="6">
    <location>
        <begin position="114"/>
        <end position="134"/>
    </location>
</feature>
<reference evidence="9" key="1">
    <citation type="journal article" date="2019" name="Int. J. Syst. Evol. Microbiol.">
        <title>The Global Catalogue of Microorganisms (GCM) 10K type strain sequencing project: providing services to taxonomists for standard genome sequencing and annotation.</title>
        <authorList>
            <consortium name="The Broad Institute Genomics Platform"/>
            <consortium name="The Broad Institute Genome Sequencing Center for Infectious Disease"/>
            <person name="Wu L."/>
            <person name="Ma J."/>
        </authorList>
    </citation>
    <scope>NUCLEOTIDE SEQUENCE [LARGE SCALE GENOMIC DNA]</scope>
    <source>
        <strain evidence="9">CGMCC 1.7656</strain>
    </source>
</reference>
<evidence type="ECO:0000256" key="2">
    <source>
        <dbReference type="ARBA" id="ARBA00022475"/>
    </source>
</evidence>
<comment type="subcellular location">
    <subcellularLocation>
        <location evidence="1">Cell membrane</location>
        <topology evidence="1">Multi-pass membrane protein</topology>
    </subcellularLocation>
</comment>
<accession>A0ABQ2NLN2</accession>
<feature type="transmembrane region" description="Helical" evidence="6">
    <location>
        <begin position="76"/>
        <end position="93"/>
    </location>
</feature>